<evidence type="ECO:0000256" key="1">
    <source>
        <dbReference type="SAM" id="MobiDB-lite"/>
    </source>
</evidence>
<feature type="region of interest" description="Disordered" evidence="1">
    <location>
        <begin position="1"/>
        <end position="59"/>
    </location>
</feature>
<reference evidence="2 3" key="1">
    <citation type="journal article" date="2012" name="Int. J. Syst. Evol. Microbiol.">
        <title>Vibrio caribbeanicus sp. nov., isolated from the marine sponge Scleritoderma cyanea.</title>
        <authorList>
            <person name="Hoffmann M."/>
            <person name="Monday S.R."/>
            <person name="Allard M.W."/>
            <person name="Strain E.A."/>
            <person name="Whittaker P."/>
            <person name="Naum M."/>
            <person name="McCarthy P.J."/>
            <person name="Lopez J.V."/>
            <person name="Fischer M."/>
            <person name="Brown E.W."/>
        </authorList>
    </citation>
    <scope>NUCLEOTIDE SEQUENCE [LARGE SCALE GENOMIC DNA]</scope>
    <source>
        <strain evidence="2 3">ATCC 700023</strain>
    </source>
</reference>
<organism evidence="2 3">
    <name type="scientific">Vibrio ichthyoenteri ATCC 700023</name>
    <dbReference type="NCBI Taxonomy" id="870968"/>
    <lineage>
        <taxon>Bacteria</taxon>
        <taxon>Pseudomonadati</taxon>
        <taxon>Pseudomonadota</taxon>
        <taxon>Gammaproteobacteria</taxon>
        <taxon>Vibrionales</taxon>
        <taxon>Vibrionaceae</taxon>
        <taxon>Vibrio</taxon>
    </lineage>
</organism>
<protein>
    <submittedName>
        <fullName evidence="2">Uncharacterized protein</fullName>
    </submittedName>
</protein>
<name>F9S255_9VIBR</name>
<dbReference type="AlphaFoldDB" id="F9S255"/>
<evidence type="ECO:0000313" key="3">
    <source>
        <dbReference type="Proteomes" id="UP000004605"/>
    </source>
</evidence>
<feature type="compositionally biased region" description="Basic and acidic residues" evidence="1">
    <location>
        <begin position="20"/>
        <end position="37"/>
    </location>
</feature>
<sequence length="59" mass="6885">MHGQSMKSEELDLKKHRKIEARGENSREEKRREEKRNGAATKKPSRLGEGWRIKLKGVV</sequence>
<accession>F9S255</accession>
<keyword evidence="3" id="KW-1185">Reference proteome</keyword>
<evidence type="ECO:0000313" key="2">
    <source>
        <dbReference type="EMBL" id="EGU40094.1"/>
    </source>
</evidence>
<proteinExistence type="predicted"/>
<gene>
    <name evidence="2" type="ORF">VII00023_07514</name>
</gene>
<dbReference type="Proteomes" id="UP000004605">
    <property type="component" value="Unassembled WGS sequence"/>
</dbReference>
<dbReference type="EMBL" id="AFWF01000137">
    <property type="protein sequence ID" value="EGU40094.1"/>
    <property type="molecule type" value="Genomic_DNA"/>
</dbReference>
<comment type="caution">
    <text evidence="2">The sequence shown here is derived from an EMBL/GenBank/DDBJ whole genome shotgun (WGS) entry which is preliminary data.</text>
</comment>